<proteinExistence type="inferred from homology"/>
<dbReference type="PANTHER" id="PTHR33692:SF1">
    <property type="entry name" value="RIBOSOME MATURATION FACTOR RIMM"/>
    <property type="match status" value="1"/>
</dbReference>
<dbReference type="GO" id="GO:0043022">
    <property type="term" value="F:ribosome binding"/>
    <property type="evidence" value="ECO:0007669"/>
    <property type="project" value="InterPro"/>
</dbReference>
<dbReference type="InterPro" id="IPR011033">
    <property type="entry name" value="PRC_barrel-like_sf"/>
</dbReference>
<feature type="domain" description="Ribosome maturation factor RimM PRC barrel" evidence="7">
    <location>
        <begin position="122"/>
        <end position="187"/>
    </location>
</feature>
<dbReference type="Proteomes" id="UP000502996">
    <property type="component" value="Chromosome"/>
</dbReference>
<gene>
    <name evidence="5 8" type="primary">rimM</name>
    <name evidence="8" type="ORF">G5V58_05850</name>
</gene>
<dbReference type="GO" id="GO:0042274">
    <property type="term" value="P:ribosomal small subunit biogenesis"/>
    <property type="evidence" value="ECO:0007669"/>
    <property type="project" value="UniProtKB-UniRule"/>
</dbReference>
<comment type="domain">
    <text evidence="5">The PRC barrel domain binds ribosomal protein uS19.</text>
</comment>
<dbReference type="GO" id="GO:0005840">
    <property type="term" value="C:ribosome"/>
    <property type="evidence" value="ECO:0007669"/>
    <property type="project" value="InterPro"/>
</dbReference>
<evidence type="ECO:0000256" key="2">
    <source>
        <dbReference type="ARBA" id="ARBA00022517"/>
    </source>
</evidence>
<reference evidence="8 9" key="1">
    <citation type="submission" date="2020-02" db="EMBL/GenBank/DDBJ databases">
        <title>Full genome sequence of Nocardioides sp. R-3366.</title>
        <authorList>
            <person name="Im W.-T."/>
        </authorList>
    </citation>
    <scope>NUCLEOTIDE SEQUENCE [LARGE SCALE GENOMIC DNA]</scope>
    <source>
        <strain evidence="8 9">R-3366</strain>
    </source>
</reference>
<dbReference type="KEGG" id="nano:G5V58_05850"/>
<accession>A0A6G6WAW4</accession>
<evidence type="ECO:0000259" key="6">
    <source>
        <dbReference type="Pfam" id="PF01782"/>
    </source>
</evidence>
<keyword evidence="1 5" id="KW-0963">Cytoplasm</keyword>
<dbReference type="RefSeq" id="WP_165229719.1">
    <property type="nucleotide sequence ID" value="NZ_CP049257.1"/>
</dbReference>
<dbReference type="HAMAP" id="MF_00014">
    <property type="entry name" value="Ribosome_mat_RimM"/>
    <property type="match status" value="1"/>
</dbReference>
<sequence length="197" mass="20808">MSTSDADGRTSGDGGPELIEVVVGRIGKPHGLRGEVTVDVRTDEPDLRFVPGAALDSTTPSSHAARSSTLTVATTRWHQGVLLVRFEEAADRESAEALRGRVLHAHLPADASPEDPEEFYAHQLVGLAAYDVEGRHLGQVTALVPGAQDLLTVRTPDGRDALVPFVTALVPEVDVAGGRVVIADRPGLVTPFPEDDA</sequence>
<evidence type="ECO:0000313" key="8">
    <source>
        <dbReference type="EMBL" id="QIG42356.1"/>
    </source>
</evidence>
<dbReference type="Pfam" id="PF01782">
    <property type="entry name" value="RimM"/>
    <property type="match status" value="1"/>
</dbReference>
<protein>
    <recommendedName>
        <fullName evidence="5">Ribosome maturation factor RimM</fullName>
    </recommendedName>
</protein>
<dbReference type="InterPro" id="IPR011961">
    <property type="entry name" value="RimM"/>
</dbReference>
<dbReference type="SUPFAM" id="SSF50346">
    <property type="entry name" value="PRC-barrel domain"/>
    <property type="match status" value="1"/>
</dbReference>
<evidence type="ECO:0000256" key="1">
    <source>
        <dbReference type="ARBA" id="ARBA00022490"/>
    </source>
</evidence>
<comment type="subunit">
    <text evidence="5">Binds ribosomal protein uS19.</text>
</comment>
<name>A0A6G6WAW4_9ACTN</name>
<dbReference type="PANTHER" id="PTHR33692">
    <property type="entry name" value="RIBOSOME MATURATION FACTOR RIMM"/>
    <property type="match status" value="1"/>
</dbReference>
<keyword evidence="2 5" id="KW-0690">Ribosome biogenesis</keyword>
<dbReference type="Gene3D" id="2.30.30.240">
    <property type="entry name" value="PRC-barrel domain"/>
    <property type="match status" value="1"/>
</dbReference>
<dbReference type="InterPro" id="IPR002676">
    <property type="entry name" value="RimM_N"/>
</dbReference>
<comment type="similarity">
    <text evidence="5">Belongs to the RimM family.</text>
</comment>
<dbReference type="NCBIfam" id="TIGR02273">
    <property type="entry name" value="16S_RimM"/>
    <property type="match status" value="1"/>
</dbReference>
<dbReference type="Pfam" id="PF24986">
    <property type="entry name" value="PRC_RimM"/>
    <property type="match status" value="1"/>
</dbReference>
<evidence type="ECO:0000256" key="4">
    <source>
        <dbReference type="ARBA" id="ARBA00023186"/>
    </source>
</evidence>
<dbReference type="Gene3D" id="2.40.30.60">
    <property type="entry name" value="RimM"/>
    <property type="match status" value="1"/>
</dbReference>
<evidence type="ECO:0000256" key="5">
    <source>
        <dbReference type="HAMAP-Rule" id="MF_00014"/>
    </source>
</evidence>
<keyword evidence="9" id="KW-1185">Reference proteome</keyword>
<dbReference type="InterPro" id="IPR036976">
    <property type="entry name" value="RimM_N_sf"/>
</dbReference>
<dbReference type="EMBL" id="CP049257">
    <property type="protein sequence ID" value="QIG42356.1"/>
    <property type="molecule type" value="Genomic_DNA"/>
</dbReference>
<feature type="domain" description="RimM N-terminal" evidence="6">
    <location>
        <begin position="22"/>
        <end position="104"/>
    </location>
</feature>
<dbReference type="AlphaFoldDB" id="A0A6G6WAW4"/>
<keyword evidence="4 5" id="KW-0143">Chaperone</keyword>
<organism evidence="8 9">
    <name type="scientific">Nocardioides anomalus</name>
    <dbReference type="NCBI Taxonomy" id="2712223"/>
    <lineage>
        <taxon>Bacteria</taxon>
        <taxon>Bacillati</taxon>
        <taxon>Actinomycetota</taxon>
        <taxon>Actinomycetes</taxon>
        <taxon>Propionibacteriales</taxon>
        <taxon>Nocardioidaceae</taxon>
        <taxon>Nocardioides</taxon>
    </lineage>
</organism>
<dbReference type="SUPFAM" id="SSF50447">
    <property type="entry name" value="Translation proteins"/>
    <property type="match status" value="1"/>
</dbReference>
<dbReference type="GO" id="GO:0005737">
    <property type="term" value="C:cytoplasm"/>
    <property type="evidence" value="ECO:0007669"/>
    <property type="project" value="UniProtKB-SubCell"/>
</dbReference>
<dbReference type="InterPro" id="IPR056792">
    <property type="entry name" value="PRC_RimM"/>
</dbReference>
<dbReference type="GO" id="GO:0006364">
    <property type="term" value="P:rRNA processing"/>
    <property type="evidence" value="ECO:0007669"/>
    <property type="project" value="UniProtKB-UniRule"/>
</dbReference>
<comment type="function">
    <text evidence="5">An accessory protein needed during the final step in the assembly of 30S ribosomal subunit, possibly for assembly of the head region. Essential for efficient processing of 16S rRNA. May be needed both before and after RbfA during the maturation of 16S rRNA. It has affinity for free ribosomal 30S subunits but not for 70S ribosomes.</text>
</comment>
<evidence type="ECO:0000259" key="7">
    <source>
        <dbReference type="Pfam" id="PF24986"/>
    </source>
</evidence>
<dbReference type="InterPro" id="IPR009000">
    <property type="entry name" value="Transl_B-barrel_sf"/>
</dbReference>
<evidence type="ECO:0000256" key="3">
    <source>
        <dbReference type="ARBA" id="ARBA00022552"/>
    </source>
</evidence>
<keyword evidence="3 5" id="KW-0698">rRNA processing</keyword>
<comment type="subcellular location">
    <subcellularLocation>
        <location evidence="5">Cytoplasm</location>
    </subcellularLocation>
</comment>
<evidence type="ECO:0000313" key="9">
    <source>
        <dbReference type="Proteomes" id="UP000502996"/>
    </source>
</evidence>